<dbReference type="AlphaFoldDB" id="A0A811YW37"/>
<name>A0A811YW37_NYCPR</name>
<gene>
    <name evidence="2" type="ORF">NYPRO_LOCUS14665</name>
</gene>
<protein>
    <submittedName>
        <fullName evidence="2">(raccoon dog) hypothetical protein</fullName>
    </submittedName>
</protein>
<evidence type="ECO:0000256" key="1">
    <source>
        <dbReference type="SAM" id="MobiDB-lite"/>
    </source>
</evidence>
<keyword evidence="3" id="KW-1185">Reference proteome</keyword>
<feature type="region of interest" description="Disordered" evidence="1">
    <location>
        <begin position="1"/>
        <end position="39"/>
    </location>
</feature>
<feature type="compositionally biased region" description="Basic and acidic residues" evidence="1">
    <location>
        <begin position="9"/>
        <end position="27"/>
    </location>
</feature>
<comment type="caution">
    <text evidence="2">The sequence shown here is derived from an EMBL/GenBank/DDBJ whole genome shotgun (WGS) entry which is preliminary data.</text>
</comment>
<organism evidence="2 3">
    <name type="scientific">Nyctereutes procyonoides</name>
    <name type="common">Raccoon dog</name>
    <name type="synonym">Canis procyonoides</name>
    <dbReference type="NCBI Taxonomy" id="34880"/>
    <lineage>
        <taxon>Eukaryota</taxon>
        <taxon>Metazoa</taxon>
        <taxon>Chordata</taxon>
        <taxon>Craniata</taxon>
        <taxon>Vertebrata</taxon>
        <taxon>Euteleostomi</taxon>
        <taxon>Mammalia</taxon>
        <taxon>Eutheria</taxon>
        <taxon>Laurasiatheria</taxon>
        <taxon>Carnivora</taxon>
        <taxon>Caniformia</taxon>
        <taxon>Canidae</taxon>
        <taxon>Nyctereutes</taxon>
    </lineage>
</organism>
<proteinExistence type="predicted"/>
<dbReference type="Proteomes" id="UP000645828">
    <property type="component" value="Unassembled WGS sequence"/>
</dbReference>
<reference evidence="2" key="1">
    <citation type="submission" date="2020-12" db="EMBL/GenBank/DDBJ databases">
        <authorList>
            <consortium name="Molecular Ecology Group"/>
        </authorList>
    </citation>
    <scope>NUCLEOTIDE SEQUENCE</scope>
    <source>
        <strain evidence="2">TBG_1078</strain>
    </source>
</reference>
<evidence type="ECO:0000313" key="3">
    <source>
        <dbReference type="Proteomes" id="UP000645828"/>
    </source>
</evidence>
<sequence>MKQKPKQNRKGEKGDVPEVTREPELEVKPTSLTELLPSHDKTLTDEELLLMDELRKHLLELEPTPGEDAGKIVKMTAEDLEYYINLVDKVVAGFERIDSDFERGSTMHETLSKSICTLRRNHV</sequence>
<dbReference type="EMBL" id="CAJHUB010000754">
    <property type="protein sequence ID" value="CAD7681873.1"/>
    <property type="molecule type" value="Genomic_DNA"/>
</dbReference>
<evidence type="ECO:0000313" key="2">
    <source>
        <dbReference type="EMBL" id="CAD7681873.1"/>
    </source>
</evidence>
<accession>A0A811YW37</accession>